<gene>
    <name evidence="2" type="ORF">OFUS_LOCUS10309</name>
</gene>
<dbReference type="Pfam" id="PF00168">
    <property type="entry name" value="C2"/>
    <property type="match status" value="2"/>
</dbReference>
<dbReference type="PROSITE" id="PS50004">
    <property type="entry name" value="C2"/>
    <property type="match status" value="2"/>
</dbReference>
<dbReference type="InterPro" id="IPR000008">
    <property type="entry name" value="C2_dom"/>
</dbReference>
<evidence type="ECO:0000256" key="1">
    <source>
        <dbReference type="SAM" id="MobiDB-lite"/>
    </source>
</evidence>
<dbReference type="SUPFAM" id="SSF49562">
    <property type="entry name" value="C2 domain (Calcium/lipid-binding domain, CaLB)"/>
    <property type="match status" value="2"/>
</dbReference>
<comment type="caution">
    <text evidence="2">The sequence shown here is derived from an EMBL/GenBank/DDBJ whole genome shotgun (WGS) entry which is preliminary data.</text>
</comment>
<evidence type="ECO:0000313" key="3">
    <source>
        <dbReference type="Proteomes" id="UP000749559"/>
    </source>
</evidence>
<dbReference type="PANTHER" id="PTHR10024:SF203">
    <property type="entry name" value="C2 DOMAIN-CONTAINING PROTEIN"/>
    <property type="match status" value="1"/>
</dbReference>
<dbReference type="OrthoDB" id="419768at2759"/>
<reference evidence="2" key="1">
    <citation type="submission" date="2022-03" db="EMBL/GenBank/DDBJ databases">
        <authorList>
            <person name="Martin C."/>
        </authorList>
    </citation>
    <scope>NUCLEOTIDE SEQUENCE</scope>
</reference>
<evidence type="ECO:0000313" key="2">
    <source>
        <dbReference type="EMBL" id="CAH1784050.1"/>
    </source>
</evidence>
<protein>
    <submittedName>
        <fullName evidence="2">Uncharacterized protein</fullName>
    </submittedName>
</protein>
<proteinExistence type="predicted"/>
<dbReference type="GO" id="GO:0000149">
    <property type="term" value="F:SNARE binding"/>
    <property type="evidence" value="ECO:0007669"/>
    <property type="project" value="TreeGrafter"/>
</dbReference>
<dbReference type="PANTHER" id="PTHR10024">
    <property type="entry name" value="SYNAPTOTAGMIN"/>
    <property type="match status" value="1"/>
</dbReference>
<dbReference type="GO" id="GO:0005886">
    <property type="term" value="C:plasma membrane"/>
    <property type="evidence" value="ECO:0007669"/>
    <property type="project" value="TreeGrafter"/>
</dbReference>
<name>A0A8J1T6G9_OWEFU</name>
<dbReference type="Gene3D" id="2.60.40.150">
    <property type="entry name" value="C2 domain"/>
    <property type="match status" value="2"/>
</dbReference>
<dbReference type="PRINTS" id="PR00360">
    <property type="entry name" value="C2DOMAIN"/>
</dbReference>
<dbReference type="GO" id="GO:0001786">
    <property type="term" value="F:phosphatidylserine binding"/>
    <property type="evidence" value="ECO:0007669"/>
    <property type="project" value="TreeGrafter"/>
</dbReference>
<dbReference type="GO" id="GO:0030424">
    <property type="term" value="C:axon"/>
    <property type="evidence" value="ECO:0007669"/>
    <property type="project" value="TreeGrafter"/>
</dbReference>
<organism evidence="2 3">
    <name type="scientific">Owenia fusiformis</name>
    <name type="common">Polychaete worm</name>
    <dbReference type="NCBI Taxonomy" id="6347"/>
    <lineage>
        <taxon>Eukaryota</taxon>
        <taxon>Metazoa</taxon>
        <taxon>Spiralia</taxon>
        <taxon>Lophotrochozoa</taxon>
        <taxon>Annelida</taxon>
        <taxon>Polychaeta</taxon>
        <taxon>Sedentaria</taxon>
        <taxon>Canalipalpata</taxon>
        <taxon>Sabellida</taxon>
        <taxon>Oweniida</taxon>
        <taxon>Oweniidae</taxon>
        <taxon>Owenia</taxon>
    </lineage>
</organism>
<dbReference type="GO" id="GO:0098793">
    <property type="term" value="C:presynapse"/>
    <property type="evidence" value="ECO:0007669"/>
    <property type="project" value="GOC"/>
</dbReference>
<keyword evidence="3" id="KW-1185">Reference proteome</keyword>
<dbReference type="GO" id="GO:0070382">
    <property type="term" value="C:exocytic vesicle"/>
    <property type="evidence" value="ECO:0007669"/>
    <property type="project" value="TreeGrafter"/>
</dbReference>
<dbReference type="InterPro" id="IPR035892">
    <property type="entry name" value="C2_domain_sf"/>
</dbReference>
<dbReference type="EMBL" id="CAIIXF020000005">
    <property type="protein sequence ID" value="CAH1784050.1"/>
    <property type="molecule type" value="Genomic_DNA"/>
</dbReference>
<dbReference type="AlphaFoldDB" id="A0A8J1T6G9"/>
<dbReference type="GO" id="GO:0006906">
    <property type="term" value="P:vesicle fusion"/>
    <property type="evidence" value="ECO:0007669"/>
    <property type="project" value="TreeGrafter"/>
</dbReference>
<dbReference type="GO" id="GO:0005544">
    <property type="term" value="F:calcium-dependent phospholipid binding"/>
    <property type="evidence" value="ECO:0007669"/>
    <property type="project" value="TreeGrafter"/>
</dbReference>
<dbReference type="GO" id="GO:0048791">
    <property type="term" value="P:calcium ion-regulated exocytosis of neurotransmitter"/>
    <property type="evidence" value="ECO:0007669"/>
    <property type="project" value="TreeGrafter"/>
</dbReference>
<sequence length="417" mass="47809">MGGKNSTFDEESGYTNSTADNEHERRLDKTVHLVPGKRNAPDRITDLARYMNVESRKRSEVAKNEYNYTKESVQLVKHMFKKMDPSVMKTTVDVMGDLQLSFKYDFARGLLLLKVLKARELVCKDPRTKSADPYVKLSILFSDGSQEFHCQTNAAKRTLNPVFNEIFTFKLTPEDLKQSRIICHIWDRDILGKDDFMGEGVVHLAAFNFEETPVYTAWYNLQMETDFSITGDIEVELKYKLPQTLAINVVRASGLVQRDPERPPDPYVKIMIPGVQTIHKTQIALDTVNPEWDEEYDFLVPLDEFSQRYVILHVLDKACVGEDSLGQVIIDLDNFDHELGYRGSFQLEDLKNSDRLRSKWFQHATVQEFREALLAHAAFKQPNFLFSKQGGNKVITVKSRKAGAIAKLRIVDGIPVY</sequence>
<dbReference type="GO" id="GO:0005509">
    <property type="term" value="F:calcium ion binding"/>
    <property type="evidence" value="ECO:0007669"/>
    <property type="project" value="TreeGrafter"/>
</dbReference>
<accession>A0A8J1T6G9</accession>
<dbReference type="GO" id="GO:0030276">
    <property type="term" value="F:clathrin binding"/>
    <property type="evidence" value="ECO:0007669"/>
    <property type="project" value="TreeGrafter"/>
</dbReference>
<dbReference type="Proteomes" id="UP000749559">
    <property type="component" value="Unassembled WGS sequence"/>
</dbReference>
<dbReference type="SMART" id="SM00239">
    <property type="entry name" value="C2"/>
    <property type="match status" value="2"/>
</dbReference>
<feature type="region of interest" description="Disordered" evidence="1">
    <location>
        <begin position="1"/>
        <end position="28"/>
    </location>
</feature>